<keyword evidence="2" id="KW-1185">Reference proteome</keyword>
<evidence type="ECO:0000313" key="2">
    <source>
        <dbReference type="Proteomes" id="UP000784294"/>
    </source>
</evidence>
<comment type="caution">
    <text evidence="1">The sequence shown here is derived from an EMBL/GenBank/DDBJ whole genome shotgun (WGS) entry which is preliminary data.</text>
</comment>
<dbReference type="AlphaFoldDB" id="A0A448X749"/>
<dbReference type="EMBL" id="CAAALY010106972">
    <property type="protein sequence ID" value="VEL29863.1"/>
    <property type="molecule type" value="Genomic_DNA"/>
</dbReference>
<feature type="non-terminal residue" evidence="1">
    <location>
        <position position="204"/>
    </location>
</feature>
<protein>
    <submittedName>
        <fullName evidence="1">Uncharacterized protein</fullName>
    </submittedName>
</protein>
<dbReference type="OrthoDB" id="536948at2759"/>
<dbReference type="Gene3D" id="2.120.10.30">
    <property type="entry name" value="TolB, C-terminal domain"/>
    <property type="match status" value="1"/>
</dbReference>
<name>A0A448X749_9PLAT</name>
<reference evidence="1" key="1">
    <citation type="submission" date="2018-11" db="EMBL/GenBank/DDBJ databases">
        <authorList>
            <consortium name="Pathogen Informatics"/>
        </authorList>
    </citation>
    <scope>NUCLEOTIDE SEQUENCE</scope>
</reference>
<accession>A0A448X749</accession>
<dbReference type="Proteomes" id="UP000784294">
    <property type="component" value="Unassembled WGS sequence"/>
</dbReference>
<gene>
    <name evidence="1" type="ORF">PXEA_LOCUS23303</name>
</gene>
<dbReference type="InterPro" id="IPR011042">
    <property type="entry name" value="6-blade_b-propeller_TolB-like"/>
</dbReference>
<dbReference type="SUPFAM" id="SSF63825">
    <property type="entry name" value="YWTD domain"/>
    <property type="match status" value="1"/>
</dbReference>
<organism evidence="1 2">
    <name type="scientific">Protopolystoma xenopodis</name>
    <dbReference type="NCBI Taxonomy" id="117903"/>
    <lineage>
        <taxon>Eukaryota</taxon>
        <taxon>Metazoa</taxon>
        <taxon>Spiralia</taxon>
        <taxon>Lophotrochozoa</taxon>
        <taxon>Platyhelminthes</taxon>
        <taxon>Monogenea</taxon>
        <taxon>Polyopisthocotylea</taxon>
        <taxon>Polystomatidea</taxon>
        <taxon>Polystomatidae</taxon>
        <taxon>Protopolystoma</taxon>
    </lineage>
</organism>
<sequence length="204" mass="22296">MDSFLSYSSTSLAPRDSPWWSTITDFDFAFSLRGLAPGSSAEVERGRSAALQPTVGSPLQLIFSQSSPWPGIFSASPDIFQLDERRLGVGSVGDALKDSPGPMPPAWWSLHTIVATDEHESLLASWVARAESGVPGTFTDLNRAEFRETSPLALAYDWVHGLIFWTNGTARSISVADIHNGWIRTLLHLPARSQPLGITVDPRY</sequence>
<evidence type="ECO:0000313" key="1">
    <source>
        <dbReference type="EMBL" id="VEL29863.1"/>
    </source>
</evidence>
<proteinExistence type="predicted"/>